<organism evidence="2 3">
    <name type="scientific">Corynascus novoguineensis</name>
    <dbReference type="NCBI Taxonomy" id="1126955"/>
    <lineage>
        <taxon>Eukaryota</taxon>
        <taxon>Fungi</taxon>
        <taxon>Dikarya</taxon>
        <taxon>Ascomycota</taxon>
        <taxon>Pezizomycotina</taxon>
        <taxon>Sordariomycetes</taxon>
        <taxon>Sordariomycetidae</taxon>
        <taxon>Sordariales</taxon>
        <taxon>Chaetomiaceae</taxon>
        <taxon>Corynascus</taxon>
    </lineage>
</organism>
<dbReference type="InterPro" id="IPR007541">
    <property type="entry name" value="Uncharacterised_BSP"/>
</dbReference>
<evidence type="ECO:0000313" key="3">
    <source>
        <dbReference type="Proteomes" id="UP001303647"/>
    </source>
</evidence>
<evidence type="ECO:0000313" key="2">
    <source>
        <dbReference type="EMBL" id="KAK4251584.1"/>
    </source>
</evidence>
<dbReference type="Pfam" id="PF04450">
    <property type="entry name" value="BSP"/>
    <property type="match status" value="1"/>
</dbReference>
<dbReference type="Proteomes" id="UP001303647">
    <property type="component" value="Unassembled WGS sequence"/>
</dbReference>
<protein>
    <submittedName>
        <fullName evidence="2">Peptidase of plants and bacteria-domain-containing protein</fullName>
    </submittedName>
</protein>
<feature type="region of interest" description="Disordered" evidence="1">
    <location>
        <begin position="1"/>
        <end position="52"/>
    </location>
</feature>
<evidence type="ECO:0000256" key="1">
    <source>
        <dbReference type="SAM" id="MobiDB-lite"/>
    </source>
</evidence>
<reference evidence="2" key="2">
    <citation type="submission" date="2023-05" db="EMBL/GenBank/DDBJ databases">
        <authorList>
            <consortium name="Lawrence Berkeley National Laboratory"/>
            <person name="Steindorff A."/>
            <person name="Hensen N."/>
            <person name="Bonometti L."/>
            <person name="Westerberg I."/>
            <person name="Brannstrom I.O."/>
            <person name="Guillou S."/>
            <person name="Cros-Aarteil S."/>
            <person name="Calhoun S."/>
            <person name="Haridas S."/>
            <person name="Kuo A."/>
            <person name="Mondo S."/>
            <person name="Pangilinan J."/>
            <person name="Riley R."/>
            <person name="Labutti K."/>
            <person name="Andreopoulos B."/>
            <person name="Lipzen A."/>
            <person name="Chen C."/>
            <person name="Yanf M."/>
            <person name="Daum C."/>
            <person name="Ng V."/>
            <person name="Clum A."/>
            <person name="Ohm R."/>
            <person name="Martin F."/>
            <person name="Silar P."/>
            <person name="Natvig D."/>
            <person name="Lalanne C."/>
            <person name="Gautier V."/>
            <person name="Ament-Velasquez S.L."/>
            <person name="Kruys A."/>
            <person name="Hutchinson M.I."/>
            <person name="Powell A.J."/>
            <person name="Barry K."/>
            <person name="Miller A.N."/>
            <person name="Grigoriev I.V."/>
            <person name="Debuchy R."/>
            <person name="Gladieux P."/>
            <person name="Thoren M.H."/>
            <person name="Johannesson H."/>
        </authorList>
    </citation>
    <scope>NUCLEOTIDE SEQUENCE</scope>
    <source>
        <strain evidence="2">CBS 359.72</strain>
    </source>
</reference>
<comment type="caution">
    <text evidence="2">The sequence shown here is derived from an EMBL/GenBank/DDBJ whole genome shotgun (WGS) entry which is preliminary data.</text>
</comment>
<dbReference type="PANTHER" id="PTHR33321">
    <property type="match status" value="1"/>
</dbReference>
<feature type="compositionally biased region" description="Basic and acidic residues" evidence="1">
    <location>
        <begin position="40"/>
        <end position="52"/>
    </location>
</feature>
<dbReference type="PANTHER" id="PTHR33321:SF12">
    <property type="entry name" value="PLANT BASIC SECRETORY PROTEIN (BSP) FAMILY PROTEIN"/>
    <property type="match status" value="1"/>
</dbReference>
<keyword evidence="3" id="KW-1185">Reference proteome</keyword>
<name>A0AAN7HUS4_9PEZI</name>
<gene>
    <name evidence="2" type="ORF">C7999DRAFT_37620</name>
</gene>
<reference evidence="2" key="1">
    <citation type="journal article" date="2023" name="Mol. Phylogenet. Evol.">
        <title>Genome-scale phylogeny and comparative genomics of the fungal order Sordariales.</title>
        <authorList>
            <person name="Hensen N."/>
            <person name="Bonometti L."/>
            <person name="Westerberg I."/>
            <person name="Brannstrom I.O."/>
            <person name="Guillou S."/>
            <person name="Cros-Aarteil S."/>
            <person name="Calhoun S."/>
            <person name="Haridas S."/>
            <person name="Kuo A."/>
            <person name="Mondo S."/>
            <person name="Pangilinan J."/>
            <person name="Riley R."/>
            <person name="LaButti K."/>
            <person name="Andreopoulos B."/>
            <person name="Lipzen A."/>
            <person name="Chen C."/>
            <person name="Yan M."/>
            <person name="Daum C."/>
            <person name="Ng V."/>
            <person name="Clum A."/>
            <person name="Steindorff A."/>
            <person name="Ohm R.A."/>
            <person name="Martin F."/>
            <person name="Silar P."/>
            <person name="Natvig D.O."/>
            <person name="Lalanne C."/>
            <person name="Gautier V."/>
            <person name="Ament-Velasquez S.L."/>
            <person name="Kruys A."/>
            <person name="Hutchinson M.I."/>
            <person name="Powell A.J."/>
            <person name="Barry K."/>
            <person name="Miller A.N."/>
            <person name="Grigoriev I.V."/>
            <person name="Debuchy R."/>
            <person name="Gladieux P."/>
            <person name="Hiltunen Thoren M."/>
            <person name="Johannesson H."/>
        </authorList>
    </citation>
    <scope>NUCLEOTIDE SEQUENCE</scope>
    <source>
        <strain evidence="2">CBS 359.72</strain>
    </source>
</reference>
<feature type="compositionally biased region" description="Low complexity" evidence="1">
    <location>
        <begin position="1"/>
        <end position="18"/>
    </location>
</feature>
<sequence length="286" mass="31474">MASTDRASGHSSSSAGRAVTTTTTYSGPAPPMPSPVPFRDLARDTAESSPDPRIESAIANTQSFPQPKLRLKIQDLGHSGATKFLAAVNPAAVLSTAVDNVLRLLYKSPSETDTTVPPTRSVTLILRDMGGVAYTTGTALDNDHKEIHFSLAYINSISPPSRLTDEITGVLTHELVHCYQWNAHGTCPGGLIEGVADWVRLKCDLGPPHWKKETTGDWDRGYQHTAYFLQYLEGRFGEGTIRQLNDKLRQHKYKAETFWLELLGESVIKLYDDYVKSEEGGNKDNE</sequence>
<dbReference type="EMBL" id="MU857605">
    <property type="protein sequence ID" value="KAK4251584.1"/>
    <property type="molecule type" value="Genomic_DNA"/>
</dbReference>
<accession>A0AAN7HUS4</accession>
<proteinExistence type="predicted"/>
<dbReference type="AlphaFoldDB" id="A0AAN7HUS4"/>